<feature type="compositionally biased region" description="Basic and acidic residues" evidence="1">
    <location>
        <begin position="577"/>
        <end position="591"/>
    </location>
</feature>
<organism evidence="2 3">
    <name type="scientific">Fusarium heterosporum</name>
    <dbReference type="NCBI Taxonomy" id="42747"/>
    <lineage>
        <taxon>Eukaryota</taxon>
        <taxon>Fungi</taxon>
        <taxon>Dikarya</taxon>
        <taxon>Ascomycota</taxon>
        <taxon>Pezizomycotina</taxon>
        <taxon>Sordariomycetes</taxon>
        <taxon>Hypocreomycetidae</taxon>
        <taxon>Hypocreales</taxon>
        <taxon>Nectriaceae</taxon>
        <taxon>Fusarium</taxon>
        <taxon>Fusarium heterosporum species complex</taxon>
    </lineage>
</organism>
<feature type="compositionally biased region" description="Basic and acidic residues" evidence="1">
    <location>
        <begin position="700"/>
        <end position="714"/>
    </location>
</feature>
<dbReference type="InterPro" id="IPR011990">
    <property type="entry name" value="TPR-like_helical_dom_sf"/>
</dbReference>
<proteinExistence type="predicted"/>
<dbReference type="PANTHER" id="PTHR47938">
    <property type="entry name" value="RESPIRATORY COMPLEX I CHAPERONE (CIA84), PUTATIVE (AFU_ORTHOLOGUE AFUA_2G06020)-RELATED"/>
    <property type="match status" value="1"/>
</dbReference>
<keyword evidence="3" id="KW-1185">Reference proteome</keyword>
<feature type="compositionally biased region" description="Basic and acidic residues" evidence="1">
    <location>
        <begin position="615"/>
        <end position="691"/>
    </location>
</feature>
<sequence length="714" mass="82079">MAGTKTTSVAPTASETSTSEAPVSKSTNIDAPQSLDAEPEPVDQSVAAKKEAFKMERAVKKELQYLSNDPWKVSEYVKAALEKGKFEEAYLLVQKGSKDMQLVVPWNFLLNHLLETRQSTRAIKMFNEMKKRAQFPNASTYTILFRGLTKTQHPKTAVAEAVKHYNSLLKDPRLEPNITHLNAVLNVCNRANDLDSMFSILDTINDSTRAPTSYTYTTILNALRWNTTGDVKDLSQEQKDFNHNNTIKRGKAIWEEVISKWRKGRLIIDEELVCSMGRMLLMSPSKDEKKEILDLVEQTMNIPNLAKVQEVSAADARKKNPRTGEVVKKDGHGLYVTPGNNTLSLLLHVVHQTRTSSLGIKYWNFLVREYDLEPDMDCWLRLFGLLKLAKASAHATEILSIVPTEIINPRIYRIAMETCDRDNINQNVLKHANRALDSMVERLNIPDPLTMRIYLNVAQNHHFHLRARANDGDVAGAKRDYGIQITNALDRLWIPYRKLHDHLFKNATAKAKTGDEKATLYNEQREAIALARIMYGSFNKVLQQEMLPEEDLERIRPVGGRINREIQAFFAKREEAEPNLRKTEGRGRAGEEMSEYNEGTGSFWDTTQAGRPPRRREDFESRFDGRARGRGDDRPYVSKPRSNDNWRSNDRRNNDSRDNYSRNDDYRTDRRRPEHDKSGIPRYRADRRADIPWKAINTEQTHRRGTRDYGRRHS</sequence>
<dbReference type="EMBL" id="JAAGWQ010000057">
    <property type="protein sequence ID" value="KAF5672862.1"/>
    <property type="molecule type" value="Genomic_DNA"/>
</dbReference>
<feature type="region of interest" description="Disordered" evidence="1">
    <location>
        <begin position="1"/>
        <end position="43"/>
    </location>
</feature>
<feature type="compositionally biased region" description="Polar residues" evidence="1">
    <location>
        <begin position="597"/>
        <end position="609"/>
    </location>
</feature>
<dbReference type="Gene3D" id="1.25.40.10">
    <property type="entry name" value="Tetratricopeptide repeat domain"/>
    <property type="match status" value="1"/>
</dbReference>
<evidence type="ECO:0000313" key="3">
    <source>
        <dbReference type="Proteomes" id="UP000567885"/>
    </source>
</evidence>
<dbReference type="GO" id="GO:0003729">
    <property type="term" value="F:mRNA binding"/>
    <property type="evidence" value="ECO:0007669"/>
    <property type="project" value="TreeGrafter"/>
</dbReference>
<name>A0A8H5TQW8_FUSHE</name>
<evidence type="ECO:0000313" key="2">
    <source>
        <dbReference type="EMBL" id="KAF5672862.1"/>
    </source>
</evidence>
<feature type="compositionally biased region" description="Polar residues" evidence="1">
    <location>
        <begin position="1"/>
        <end position="31"/>
    </location>
</feature>
<dbReference type="Pfam" id="PF13041">
    <property type="entry name" value="PPR_2"/>
    <property type="match status" value="1"/>
</dbReference>
<dbReference type="AlphaFoldDB" id="A0A8H5TQW8"/>
<feature type="region of interest" description="Disordered" evidence="1">
    <location>
        <begin position="577"/>
        <end position="714"/>
    </location>
</feature>
<dbReference type="Proteomes" id="UP000567885">
    <property type="component" value="Unassembled WGS sequence"/>
</dbReference>
<dbReference type="PANTHER" id="PTHR47938:SF35">
    <property type="entry name" value="PENTATRICOPEPTIDE REPEAT-CONTAINING PROTEIN 4, MITOCHONDRIAL-RELATED"/>
    <property type="match status" value="1"/>
</dbReference>
<gene>
    <name evidence="2" type="ORF">FHETE_3581</name>
</gene>
<comment type="caution">
    <text evidence="2">The sequence shown here is derived from an EMBL/GenBank/DDBJ whole genome shotgun (WGS) entry which is preliminary data.</text>
</comment>
<dbReference type="Pfam" id="PF13812">
    <property type="entry name" value="PPR_3"/>
    <property type="match status" value="1"/>
</dbReference>
<dbReference type="OrthoDB" id="185373at2759"/>
<protein>
    <submittedName>
        <fullName evidence="2">Pentatricopeptide repeat-containing protein</fullName>
    </submittedName>
</protein>
<dbReference type="InterPro" id="IPR002885">
    <property type="entry name" value="PPR_rpt"/>
</dbReference>
<reference evidence="2 3" key="1">
    <citation type="submission" date="2020-05" db="EMBL/GenBank/DDBJ databases">
        <title>Identification and distribution of gene clusters putatively required for synthesis of sphingolipid metabolism inhibitors in phylogenetically diverse species of the filamentous fungus Fusarium.</title>
        <authorList>
            <person name="Kim H.-S."/>
            <person name="Busman M."/>
            <person name="Brown D.W."/>
            <person name="Divon H."/>
            <person name="Uhlig S."/>
            <person name="Proctor R.H."/>
        </authorList>
    </citation>
    <scope>NUCLEOTIDE SEQUENCE [LARGE SCALE GENOMIC DNA]</scope>
    <source>
        <strain evidence="2 3">NRRL 20693</strain>
    </source>
</reference>
<accession>A0A8H5TQW8</accession>
<evidence type="ECO:0000256" key="1">
    <source>
        <dbReference type="SAM" id="MobiDB-lite"/>
    </source>
</evidence>